<evidence type="ECO:0000256" key="10">
    <source>
        <dbReference type="ARBA" id="ARBA00023201"/>
    </source>
</evidence>
<dbReference type="Pfam" id="PF00474">
    <property type="entry name" value="SSF"/>
    <property type="match status" value="1"/>
</dbReference>
<evidence type="ECO:0000313" key="13">
    <source>
        <dbReference type="EMBL" id="KAK9508148.1"/>
    </source>
</evidence>
<dbReference type="PANTHER" id="PTHR42985:SF5">
    <property type="entry name" value="FI02094P-RELATED"/>
    <property type="match status" value="1"/>
</dbReference>
<feature type="transmembrane region" description="Helical" evidence="12">
    <location>
        <begin position="13"/>
        <end position="32"/>
    </location>
</feature>
<dbReference type="AlphaFoldDB" id="A0AAW1DDF9"/>
<dbReference type="Proteomes" id="UP001461498">
    <property type="component" value="Unassembled WGS sequence"/>
</dbReference>
<evidence type="ECO:0000256" key="1">
    <source>
        <dbReference type="ARBA" id="ARBA00004651"/>
    </source>
</evidence>
<dbReference type="InterPro" id="IPR000175">
    <property type="entry name" value="Na/ntran_symport"/>
</dbReference>
<feature type="transmembrane region" description="Helical" evidence="12">
    <location>
        <begin position="190"/>
        <end position="209"/>
    </location>
</feature>
<evidence type="ECO:0000256" key="11">
    <source>
        <dbReference type="RuleBase" id="RU362091"/>
    </source>
</evidence>
<feature type="transmembrane region" description="Helical" evidence="12">
    <location>
        <begin position="414"/>
        <end position="435"/>
    </location>
</feature>
<evidence type="ECO:0000256" key="12">
    <source>
        <dbReference type="SAM" id="Phobius"/>
    </source>
</evidence>
<evidence type="ECO:0000256" key="8">
    <source>
        <dbReference type="ARBA" id="ARBA00023065"/>
    </source>
</evidence>
<keyword evidence="14" id="KW-1185">Reference proteome</keyword>
<evidence type="ECO:0000256" key="2">
    <source>
        <dbReference type="ARBA" id="ARBA00006434"/>
    </source>
</evidence>
<feature type="transmembrane region" description="Helical" evidence="12">
    <location>
        <begin position="160"/>
        <end position="178"/>
    </location>
</feature>
<evidence type="ECO:0000256" key="3">
    <source>
        <dbReference type="ARBA" id="ARBA00022448"/>
    </source>
</evidence>
<keyword evidence="4" id="KW-1003">Cell membrane</keyword>
<dbReference type="EMBL" id="JAPXFL010000004">
    <property type="protein sequence ID" value="KAK9508148.1"/>
    <property type="molecule type" value="Genomic_DNA"/>
</dbReference>
<keyword evidence="5 12" id="KW-0812">Transmembrane</keyword>
<keyword evidence="6 12" id="KW-1133">Transmembrane helix</keyword>
<keyword evidence="8" id="KW-0406">Ion transport</keyword>
<feature type="transmembrane region" description="Helical" evidence="12">
    <location>
        <begin position="442"/>
        <end position="465"/>
    </location>
</feature>
<dbReference type="InterPro" id="IPR001734">
    <property type="entry name" value="Na/solute_symporter"/>
</dbReference>
<dbReference type="GO" id="GO:0005886">
    <property type="term" value="C:plasma membrane"/>
    <property type="evidence" value="ECO:0007669"/>
    <property type="project" value="UniProtKB-SubCell"/>
</dbReference>
<dbReference type="NCBIfam" id="TIGR00813">
    <property type="entry name" value="sss"/>
    <property type="match status" value="1"/>
</dbReference>
<dbReference type="PANTHER" id="PTHR42985">
    <property type="entry name" value="SODIUM-COUPLED MONOCARBOXYLATE TRANSPORTER"/>
    <property type="match status" value="1"/>
</dbReference>
<dbReference type="InterPro" id="IPR051163">
    <property type="entry name" value="Sodium:Solute_Symporter_SSF"/>
</dbReference>
<feature type="transmembrane region" description="Helical" evidence="12">
    <location>
        <begin position="129"/>
        <end position="148"/>
    </location>
</feature>
<dbReference type="Gene3D" id="1.20.1730.10">
    <property type="entry name" value="Sodium/glucose cotransporter"/>
    <property type="match status" value="1"/>
</dbReference>
<reference evidence="13 14" key="1">
    <citation type="submission" date="2022-12" db="EMBL/GenBank/DDBJ databases">
        <title>Chromosome-level genome assembly of true bugs.</title>
        <authorList>
            <person name="Ma L."/>
            <person name="Li H."/>
        </authorList>
    </citation>
    <scope>NUCLEOTIDE SEQUENCE [LARGE SCALE GENOMIC DNA]</scope>
    <source>
        <strain evidence="13">Lab_2022b</strain>
    </source>
</reference>
<comment type="subcellular location">
    <subcellularLocation>
        <location evidence="1">Cell membrane</location>
        <topology evidence="1">Multi-pass membrane protein</topology>
    </subcellularLocation>
</comment>
<keyword evidence="7" id="KW-0915">Sodium</keyword>
<dbReference type="GO" id="GO:0015293">
    <property type="term" value="F:symporter activity"/>
    <property type="evidence" value="ECO:0007669"/>
    <property type="project" value="TreeGrafter"/>
</dbReference>
<feature type="transmembrane region" description="Helical" evidence="12">
    <location>
        <begin position="279"/>
        <end position="305"/>
    </location>
</feature>
<sequence length="579" mass="64181">MDTEFFTMGWLDYTIFVIMLILSAVIGFYHGFKKNKNNNSAVEEYLFAGRNIPAVPVVLSNMASNVSSIGLVLIPLESYYFGSQIVYIALGELIAAILLYYYYMPLFFELKYTSFFEYLEKRFNRPTRLLGSAIYVLTQIFYALIIMYSACMAISKAIPIPFHILTTLVCLVCILYTVMGGLRGVVWTDFLQASFMYTSLMIILALTVYNVGGISKVIEIADNGGRLNILNFDPNPFSRYSVWSISIAAILFATYNNCTNPGIIQRYLSLPTYSKAKTVALASGIANISMAVLEVILGILVYTVYYKCDPLMSKEISNADQLIPHYIMNMDNKLPGLTGLFLAGILSAALSTLSTMMNSLSGILFDDFVKPFILIEWNDRRINICLKAIVITLGLIVTIGLFKLNTSAGGYQLFRTLTSLTGGLIVFIFAFGMFYRRADGKSAMIGAIAGVIVSAWLGIGIQTAVGSGKIQYVTKIVSIAGCPENITEMLNTNVTTSGTLDYSTPVIFADDVPYMYRISFSLLMFIGTLVSVIVGLVASIFTSNRQDLDENLLVKQIRRKSFKNSIECVYTKCESDNKL</sequence>
<comment type="caution">
    <text evidence="13">The sequence shown here is derived from an EMBL/GenBank/DDBJ whole genome shotgun (WGS) entry which is preliminary data.</text>
</comment>
<organism evidence="13 14">
    <name type="scientific">Rhynocoris fuscipes</name>
    <dbReference type="NCBI Taxonomy" id="488301"/>
    <lineage>
        <taxon>Eukaryota</taxon>
        <taxon>Metazoa</taxon>
        <taxon>Ecdysozoa</taxon>
        <taxon>Arthropoda</taxon>
        <taxon>Hexapoda</taxon>
        <taxon>Insecta</taxon>
        <taxon>Pterygota</taxon>
        <taxon>Neoptera</taxon>
        <taxon>Paraneoptera</taxon>
        <taxon>Hemiptera</taxon>
        <taxon>Heteroptera</taxon>
        <taxon>Panheteroptera</taxon>
        <taxon>Cimicomorpha</taxon>
        <taxon>Reduviidae</taxon>
        <taxon>Harpactorinae</taxon>
        <taxon>Harpactorini</taxon>
        <taxon>Rhynocoris</taxon>
    </lineage>
</organism>
<evidence type="ECO:0000256" key="5">
    <source>
        <dbReference type="ARBA" id="ARBA00022692"/>
    </source>
</evidence>
<evidence type="ECO:0000256" key="4">
    <source>
        <dbReference type="ARBA" id="ARBA00022475"/>
    </source>
</evidence>
<keyword evidence="9 12" id="KW-0472">Membrane</keyword>
<evidence type="ECO:0008006" key="15">
    <source>
        <dbReference type="Google" id="ProtNLM"/>
    </source>
</evidence>
<feature type="transmembrane region" description="Helical" evidence="12">
    <location>
        <begin position="340"/>
        <end position="364"/>
    </location>
</feature>
<evidence type="ECO:0000256" key="6">
    <source>
        <dbReference type="ARBA" id="ARBA00022989"/>
    </source>
</evidence>
<gene>
    <name evidence="13" type="ORF">O3M35_007873</name>
</gene>
<evidence type="ECO:0000313" key="14">
    <source>
        <dbReference type="Proteomes" id="UP001461498"/>
    </source>
</evidence>
<dbReference type="GO" id="GO:0006814">
    <property type="term" value="P:sodium ion transport"/>
    <property type="evidence" value="ECO:0007669"/>
    <property type="project" value="UniProtKB-KW"/>
</dbReference>
<accession>A0AAW1DDF9</accession>
<feature type="transmembrane region" description="Helical" evidence="12">
    <location>
        <begin position="52"/>
        <end position="74"/>
    </location>
</feature>
<feature type="transmembrane region" description="Helical" evidence="12">
    <location>
        <begin position="240"/>
        <end position="258"/>
    </location>
</feature>
<keyword evidence="10" id="KW-0739">Sodium transport</keyword>
<proteinExistence type="inferred from homology"/>
<feature type="transmembrane region" description="Helical" evidence="12">
    <location>
        <begin position="86"/>
        <end position="108"/>
    </location>
</feature>
<comment type="similarity">
    <text evidence="2 11">Belongs to the sodium:solute symporter (SSF) (TC 2.A.21) family.</text>
</comment>
<evidence type="ECO:0000256" key="7">
    <source>
        <dbReference type="ARBA" id="ARBA00023053"/>
    </source>
</evidence>
<evidence type="ECO:0000256" key="9">
    <source>
        <dbReference type="ARBA" id="ARBA00023136"/>
    </source>
</evidence>
<name>A0AAW1DDF9_9HEMI</name>
<dbReference type="PROSITE" id="PS50283">
    <property type="entry name" value="NA_SOLUT_SYMP_3"/>
    <property type="match status" value="1"/>
</dbReference>
<dbReference type="InterPro" id="IPR038377">
    <property type="entry name" value="Na/Glc_symporter_sf"/>
</dbReference>
<feature type="transmembrane region" description="Helical" evidence="12">
    <location>
        <begin position="518"/>
        <end position="541"/>
    </location>
</feature>
<keyword evidence="3" id="KW-0813">Transport</keyword>
<dbReference type="PROSITE" id="PS50267">
    <property type="entry name" value="NA_NEUROTRAN_SYMP_3"/>
    <property type="match status" value="1"/>
</dbReference>
<feature type="transmembrane region" description="Helical" evidence="12">
    <location>
        <begin position="384"/>
        <end position="402"/>
    </location>
</feature>
<protein>
    <recommendedName>
        <fullName evidence="15">Sodium/solute symporter</fullName>
    </recommendedName>
</protein>